<protein>
    <submittedName>
        <fullName evidence="11">Cytochrome-c peroxidase</fullName>
    </submittedName>
</protein>
<evidence type="ECO:0000256" key="2">
    <source>
        <dbReference type="ARBA" id="ARBA00022617"/>
    </source>
</evidence>
<feature type="binding site" description="covalent" evidence="8">
    <location>
        <position position="230"/>
    </location>
    <ligand>
        <name>heme c</name>
        <dbReference type="ChEBI" id="CHEBI:61717"/>
        <label>2</label>
    </ligand>
</feature>
<dbReference type="AlphaFoldDB" id="A0A0U3A8R2"/>
<evidence type="ECO:0000313" key="11">
    <source>
        <dbReference type="EMBL" id="ALS97406.1"/>
    </source>
</evidence>
<dbReference type="SUPFAM" id="SSF46626">
    <property type="entry name" value="Cytochrome c"/>
    <property type="match status" value="2"/>
</dbReference>
<keyword evidence="7 9" id="KW-0408">Iron</keyword>
<reference evidence="11 12" key="1">
    <citation type="submission" date="2015-12" db="EMBL/GenBank/DDBJ databases">
        <title>Complete genome of Lacimicrobium alkaliphilum KCTC 32984.</title>
        <authorList>
            <person name="Kim S.-G."/>
            <person name="Lee Y.-J."/>
        </authorList>
    </citation>
    <scope>NUCLEOTIDE SEQUENCE [LARGE SCALE GENOMIC DNA]</scope>
    <source>
        <strain evidence="11 12">YelD216</strain>
    </source>
</reference>
<dbReference type="Gene3D" id="1.10.760.10">
    <property type="entry name" value="Cytochrome c-like domain"/>
    <property type="match status" value="2"/>
</dbReference>
<dbReference type="InterPro" id="IPR009056">
    <property type="entry name" value="Cyt_c-like_dom"/>
</dbReference>
<organism evidence="11 12">
    <name type="scientific">Lacimicrobium alkaliphilum</name>
    <dbReference type="NCBI Taxonomy" id="1526571"/>
    <lineage>
        <taxon>Bacteria</taxon>
        <taxon>Pseudomonadati</taxon>
        <taxon>Pseudomonadota</taxon>
        <taxon>Gammaproteobacteria</taxon>
        <taxon>Alteromonadales</taxon>
        <taxon>Alteromonadaceae</taxon>
        <taxon>Lacimicrobium</taxon>
    </lineage>
</organism>
<feature type="domain" description="Cytochrome c" evidence="10">
    <location>
        <begin position="203"/>
        <end position="352"/>
    </location>
</feature>
<dbReference type="PIRSF" id="PIRSF000294">
    <property type="entry name" value="Cytochrome-c_peroxidase"/>
    <property type="match status" value="1"/>
</dbReference>
<dbReference type="OrthoDB" id="9805202at2"/>
<feature type="domain" description="Cytochrome c" evidence="10">
    <location>
        <begin position="53"/>
        <end position="181"/>
    </location>
</feature>
<feature type="binding site" description="covalent" evidence="8">
    <location>
        <position position="227"/>
    </location>
    <ligand>
        <name>heme c</name>
        <dbReference type="ChEBI" id="CHEBI:61717"/>
        <label>2</label>
    </ligand>
</feature>
<evidence type="ECO:0000256" key="7">
    <source>
        <dbReference type="ARBA" id="ARBA00023004"/>
    </source>
</evidence>
<gene>
    <name evidence="11" type="ORF">AT746_03365</name>
</gene>
<proteinExistence type="predicted"/>
<evidence type="ECO:0000256" key="5">
    <source>
        <dbReference type="ARBA" id="ARBA00022764"/>
    </source>
</evidence>
<comment type="subcellular location">
    <subcellularLocation>
        <location evidence="1">Periplasm</location>
    </subcellularLocation>
</comment>
<dbReference type="GO" id="GO:0046872">
    <property type="term" value="F:metal ion binding"/>
    <property type="evidence" value="ECO:0007669"/>
    <property type="project" value="UniProtKB-KW"/>
</dbReference>
<comment type="PTM">
    <text evidence="8">Binds 2 heme groups per subunit.</text>
</comment>
<feature type="binding site" description="covalent" evidence="8">
    <location>
        <position position="75"/>
    </location>
    <ligand>
        <name>heme c</name>
        <dbReference type="ChEBI" id="CHEBI:61717"/>
        <label>1</label>
    </ligand>
</feature>
<dbReference type="GO" id="GO:0042597">
    <property type="term" value="C:periplasmic space"/>
    <property type="evidence" value="ECO:0007669"/>
    <property type="project" value="UniProtKB-SubCell"/>
</dbReference>
<feature type="binding site" description="axial binding residue" evidence="9">
    <location>
        <position position="231"/>
    </location>
    <ligand>
        <name>heme c</name>
        <dbReference type="ChEBI" id="CHEBI:61717"/>
        <label>2</label>
    </ligand>
    <ligandPart>
        <name>Fe</name>
        <dbReference type="ChEBI" id="CHEBI:18248"/>
    </ligandPart>
</feature>
<keyword evidence="4" id="KW-0732">Signal</keyword>
<dbReference type="InterPro" id="IPR036909">
    <property type="entry name" value="Cyt_c-like_dom_sf"/>
</dbReference>
<evidence type="ECO:0000313" key="12">
    <source>
        <dbReference type="Proteomes" id="UP000068447"/>
    </source>
</evidence>
<evidence type="ECO:0000256" key="8">
    <source>
        <dbReference type="PIRSR" id="PIRSR000294-1"/>
    </source>
</evidence>
<name>A0A0U3A8R2_9ALTE</name>
<evidence type="ECO:0000256" key="3">
    <source>
        <dbReference type="ARBA" id="ARBA00022723"/>
    </source>
</evidence>
<dbReference type="STRING" id="1526571.AT746_03365"/>
<feature type="binding site" description="axial binding residue" evidence="9">
    <location>
        <position position="79"/>
    </location>
    <ligand>
        <name>heme c</name>
        <dbReference type="ChEBI" id="CHEBI:61717"/>
        <label>1</label>
    </ligand>
    <ligandPart>
        <name>Fe</name>
        <dbReference type="ChEBI" id="CHEBI:18248"/>
    </ligandPart>
</feature>
<feature type="binding site" description="covalent" evidence="8">
    <location>
        <position position="78"/>
    </location>
    <ligand>
        <name>heme c</name>
        <dbReference type="ChEBI" id="CHEBI:61717"/>
        <label>1</label>
    </ligand>
</feature>
<dbReference type="GO" id="GO:0009055">
    <property type="term" value="F:electron transfer activity"/>
    <property type="evidence" value="ECO:0007669"/>
    <property type="project" value="InterPro"/>
</dbReference>
<keyword evidence="11" id="KW-0575">Peroxidase</keyword>
<keyword evidence="12" id="KW-1185">Reference proteome</keyword>
<accession>A0A0U3A8R2</accession>
<dbReference type="InterPro" id="IPR051395">
    <property type="entry name" value="Cytochrome_c_Peroxidase/MauG"/>
</dbReference>
<dbReference type="InterPro" id="IPR026259">
    <property type="entry name" value="MauG/Cytc_peroxidase"/>
</dbReference>
<keyword evidence="2 8" id="KW-0349">Heme</keyword>
<dbReference type="GO" id="GO:0004130">
    <property type="term" value="F:cytochrome-c peroxidase activity"/>
    <property type="evidence" value="ECO:0007669"/>
    <property type="project" value="TreeGrafter"/>
</dbReference>
<evidence type="ECO:0000256" key="4">
    <source>
        <dbReference type="ARBA" id="ARBA00022729"/>
    </source>
</evidence>
<comment type="cofactor">
    <cofactor evidence="8">
        <name>heme</name>
        <dbReference type="ChEBI" id="CHEBI:30413"/>
    </cofactor>
    <text evidence="8">Binds 2 heme groups.</text>
</comment>
<evidence type="ECO:0000256" key="6">
    <source>
        <dbReference type="ARBA" id="ARBA00023002"/>
    </source>
</evidence>
<keyword evidence="3 9" id="KW-0479">Metal-binding</keyword>
<dbReference type="PANTHER" id="PTHR30600:SF10">
    <property type="entry name" value="BLL6722 PROTEIN"/>
    <property type="match status" value="1"/>
</dbReference>
<dbReference type="Pfam" id="PF03150">
    <property type="entry name" value="CCP_MauG"/>
    <property type="match status" value="2"/>
</dbReference>
<dbReference type="GO" id="GO:0020037">
    <property type="term" value="F:heme binding"/>
    <property type="evidence" value="ECO:0007669"/>
    <property type="project" value="InterPro"/>
</dbReference>
<dbReference type="InterPro" id="IPR004852">
    <property type="entry name" value="Di-haem_cyt_c_peroxidsae"/>
</dbReference>
<evidence type="ECO:0000259" key="10">
    <source>
        <dbReference type="PROSITE" id="PS51007"/>
    </source>
</evidence>
<evidence type="ECO:0000256" key="1">
    <source>
        <dbReference type="ARBA" id="ARBA00004418"/>
    </source>
</evidence>
<dbReference type="RefSeq" id="WP_062476421.1">
    <property type="nucleotide sequence ID" value="NZ_CP013650.1"/>
</dbReference>
<dbReference type="EMBL" id="CP013650">
    <property type="protein sequence ID" value="ALS97406.1"/>
    <property type="molecule type" value="Genomic_DNA"/>
</dbReference>
<keyword evidence="6" id="KW-0560">Oxidoreductase</keyword>
<dbReference type="PANTHER" id="PTHR30600">
    <property type="entry name" value="CYTOCHROME C PEROXIDASE-RELATED"/>
    <property type="match status" value="1"/>
</dbReference>
<keyword evidence="5" id="KW-0574">Periplasm</keyword>
<sequence>MWRYLILLIGLLGWYLIERAGIFIPAPTPLQNFKAPFVFGKFSVPKDNPLTEEGVTLGRKLFYDPLLSANNQVSCADCHMQEKAFSDGKARSVGVSGKPTEFNSMALVNLMWGPERFFWNGRSTSLEEQVLGPVQHPDEMGQDLDELLSELRQHPEYPQAFRRAYGETSIEAMAKAIASFMRTLISANSRYDQFLRGEIRLSEQEELGRKLFMAHPDVKASLRGANCIDCHSQFLTGGFSDGLDGFSNNGLDKESELKPGLQAVTGDPAHRGWFKTPTLRNIAVTAPYMHDGRFDTLEQVIDHYNHGIRYSSTLSPLISEADNRDLNQPQSPGLGLGEKEKQALLAFLHTLTDQDFLTNAAFSDPDKDISNEQ</sequence>
<dbReference type="KEGG" id="lal:AT746_03365"/>
<dbReference type="Proteomes" id="UP000068447">
    <property type="component" value="Chromosome"/>
</dbReference>
<dbReference type="PROSITE" id="PS51007">
    <property type="entry name" value="CYTC"/>
    <property type="match status" value="2"/>
</dbReference>
<evidence type="ECO:0000256" key="9">
    <source>
        <dbReference type="PIRSR" id="PIRSR000294-2"/>
    </source>
</evidence>